<sequence length="78" mass="8166">MCAGSTDADKTFVLRTATSAMADCTFCGRPVEAHDPLYLSETPGGEPTSQFCNYGCLSAHVDAADLATGSACEWSPEQ</sequence>
<evidence type="ECO:0008006" key="3">
    <source>
        <dbReference type="Google" id="ProtNLM"/>
    </source>
</evidence>
<organism evidence="1 2">
    <name type="scientific">Haloarcula salina</name>
    <dbReference type="NCBI Taxonomy" id="1429914"/>
    <lineage>
        <taxon>Archaea</taxon>
        <taxon>Methanobacteriati</taxon>
        <taxon>Methanobacteriota</taxon>
        <taxon>Stenosarchaea group</taxon>
        <taxon>Halobacteria</taxon>
        <taxon>Halobacteriales</taxon>
        <taxon>Haloarculaceae</taxon>
        <taxon>Haloarcula</taxon>
    </lineage>
</organism>
<comment type="caution">
    <text evidence="1">The sequence shown here is derived from an EMBL/GenBank/DDBJ whole genome shotgun (WGS) entry which is preliminary data.</text>
</comment>
<protein>
    <recommendedName>
        <fullName evidence="3">MYM-type domain-containing protein</fullName>
    </recommendedName>
</protein>
<name>A0AA41G0D1_9EURY</name>
<gene>
    <name evidence="1" type="ORF">KTS37_09835</name>
</gene>
<reference evidence="1" key="1">
    <citation type="submission" date="2021-06" db="EMBL/GenBank/DDBJ databases">
        <title>New haloarchaea isolates fom saline soil.</title>
        <authorList>
            <person name="Duran-Viseras A."/>
            <person name="Sanchez-Porro C.S."/>
            <person name="Ventosa A."/>
        </authorList>
    </citation>
    <scope>NUCLEOTIDE SEQUENCE</scope>
    <source>
        <strain evidence="1">JCM 18369</strain>
    </source>
</reference>
<evidence type="ECO:0000313" key="1">
    <source>
        <dbReference type="EMBL" id="MBV0902087.1"/>
    </source>
</evidence>
<keyword evidence="2" id="KW-1185">Reference proteome</keyword>
<accession>A0AA41G0D1</accession>
<dbReference type="Proteomes" id="UP001166304">
    <property type="component" value="Unassembled WGS sequence"/>
</dbReference>
<dbReference type="AlphaFoldDB" id="A0AA41G0D1"/>
<evidence type="ECO:0000313" key="2">
    <source>
        <dbReference type="Proteomes" id="UP001166304"/>
    </source>
</evidence>
<proteinExistence type="predicted"/>
<dbReference type="EMBL" id="JAHQXE010000003">
    <property type="protein sequence ID" value="MBV0902087.1"/>
    <property type="molecule type" value="Genomic_DNA"/>
</dbReference>